<dbReference type="EC" id="2.7.11.1" evidence="1"/>
<evidence type="ECO:0000256" key="6">
    <source>
        <dbReference type="ARBA" id="ARBA00022840"/>
    </source>
</evidence>
<sequence>MANSIVQNPKVCLLETDFFTQFELKVDEVLDKGMCGEVILAIPLAKPELRRVVKKFSLLDEENKIRSMQAFQNEVQFMQSLNHPYIVKILIAGQCKDYLAICMYYYSRGTLDNYVGILSLDLSELCISQVACALRYLHKNNIAHMDVKLDNIFLDDDFNAILGDFGLAVELQPDQKTLPKSVCGGTTCYYAPERIGSPDDKQLDPYRMDAFSLGVCMWAAMLGRDPDHDIDYYYEATQNQDLPAYIRELLLKLLDPNPGKRLTVDGFLLRLRQKGIHRHLIDSH</sequence>
<evidence type="ECO:0000256" key="2">
    <source>
        <dbReference type="ARBA" id="ARBA00022527"/>
    </source>
</evidence>
<dbReference type="Pfam" id="PF00069">
    <property type="entry name" value="Pkinase"/>
    <property type="match status" value="1"/>
</dbReference>
<dbReference type="Proteomes" id="UP000678393">
    <property type="component" value="Unassembled WGS sequence"/>
</dbReference>
<evidence type="ECO:0000259" key="9">
    <source>
        <dbReference type="PROSITE" id="PS50011"/>
    </source>
</evidence>
<dbReference type="CDD" id="cd00180">
    <property type="entry name" value="PKc"/>
    <property type="match status" value="1"/>
</dbReference>
<dbReference type="Gene3D" id="1.10.510.10">
    <property type="entry name" value="Transferase(Phosphotransferase) domain 1"/>
    <property type="match status" value="1"/>
</dbReference>
<dbReference type="PANTHER" id="PTHR43671">
    <property type="entry name" value="SERINE/THREONINE-PROTEIN KINASE NEK"/>
    <property type="match status" value="1"/>
</dbReference>
<evidence type="ECO:0000256" key="7">
    <source>
        <dbReference type="ARBA" id="ARBA00047899"/>
    </source>
</evidence>
<accession>A0A8S3YWX3</accession>
<dbReference type="PANTHER" id="PTHR43671:SF98">
    <property type="entry name" value="SERINE_THREONINE-PROTEIN KINASE NEK11"/>
    <property type="match status" value="1"/>
</dbReference>
<reference evidence="10" key="1">
    <citation type="submission" date="2021-04" db="EMBL/GenBank/DDBJ databases">
        <authorList>
            <consortium name="Molecular Ecology Group"/>
        </authorList>
    </citation>
    <scope>NUCLEOTIDE SEQUENCE</scope>
</reference>
<keyword evidence="4" id="KW-0547">Nucleotide-binding</keyword>
<evidence type="ECO:0000256" key="3">
    <source>
        <dbReference type="ARBA" id="ARBA00022679"/>
    </source>
</evidence>
<dbReference type="PROSITE" id="PS00108">
    <property type="entry name" value="PROTEIN_KINASE_ST"/>
    <property type="match status" value="1"/>
</dbReference>
<evidence type="ECO:0000256" key="4">
    <source>
        <dbReference type="ARBA" id="ARBA00022741"/>
    </source>
</evidence>
<gene>
    <name evidence="10" type="ORF">CUNI_LOCUS5399</name>
</gene>
<dbReference type="EMBL" id="CAJHNH020000780">
    <property type="protein sequence ID" value="CAG5119841.1"/>
    <property type="molecule type" value="Genomic_DNA"/>
</dbReference>
<evidence type="ECO:0000256" key="5">
    <source>
        <dbReference type="ARBA" id="ARBA00022777"/>
    </source>
</evidence>
<keyword evidence="5" id="KW-0418">Kinase</keyword>
<dbReference type="SMART" id="SM00220">
    <property type="entry name" value="S_TKc"/>
    <property type="match status" value="1"/>
</dbReference>
<keyword evidence="3" id="KW-0808">Transferase</keyword>
<keyword evidence="6" id="KW-0067">ATP-binding</keyword>
<dbReference type="SUPFAM" id="SSF56112">
    <property type="entry name" value="Protein kinase-like (PK-like)"/>
    <property type="match status" value="1"/>
</dbReference>
<proteinExistence type="predicted"/>
<keyword evidence="11" id="KW-1185">Reference proteome</keyword>
<dbReference type="AlphaFoldDB" id="A0A8S3YWX3"/>
<protein>
    <recommendedName>
        <fullName evidence="1">non-specific serine/threonine protein kinase</fullName>
        <ecNumber evidence="1">2.7.11.1</ecNumber>
    </recommendedName>
</protein>
<dbReference type="InterPro" id="IPR011009">
    <property type="entry name" value="Kinase-like_dom_sf"/>
</dbReference>
<evidence type="ECO:0000313" key="11">
    <source>
        <dbReference type="Proteomes" id="UP000678393"/>
    </source>
</evidence>
<evidence type="ECO:0000256" key="8">
    <source>
        <dbReference type="ARBA" id="ARBA00048679"/>
    </source>
</evidence>
<evidence type="ECO:0000313" key="10">
    <source>
        <dbReference type="EMBL" id="CAG5119841.1"/>
    </source>
</evidence>
<organism evidence="10 11">
    <name type="scientific">Candidula unifasciata</name>
    <dbReference type="NCBI Taxonomy" id="100452"/>
    <lineage>
        <taxon>Eukaryota</taxon>
        <taxon>Metazoa</taxon>
        <taxon>Spiralia</taxon>
        <taxon>Lophotrochozoa</taxon>
        <taxon>Mollusca</taxon>
        <taxon>Gastropoda</taxon>
        <taxon>Heterobranchia</taxon>
        <taxon>Euthyneura</taxon>
        <taxon>Panpulmonata</taxon>
        <taxon>Eupulmonata</taxon>
        <taxon>Stylommatophora</taxon>
        <taxon>Helicina</taxon>
        <taxon>Helicoidea</taxon>
        <taxon>Geomitridae</taxon>
        <taxon>Candidula</taxon>
    </lineage>
</organism>
<evidence type="ECO:0000256" key="1">
    <source>
        <dbReference type="ARBA" id="ARBA00012513"/>
    </source>
</evidence>
<dbReference type="InterPro" id="IPR000719">
    <property type="entry name" value="Prot_kinase_dom"/>
</dbReference>
<feature type="domain" description="Protein kinase" evidence="9">
    <location>
        <begin position="24"/>
        <end position="280"/>
    </location>
</feature>
<comment type="catalytic activity">
    <reaction evidence="8">
        <text>L-seryl-[protein] + ATP = O-phospho-L-seryl-[protein] + ADP + H(+)</text>
        <dbReference type="Rhea" id="RHEA:17989"/>
        <dbReference type="Rhea" id="RHEA-COMP:9863"/>
        <dbReference type="Rhea" id="RHEA-COMP:11604"/>
        <dbReference type="ChEBI" id="CHEBI:15378"/>
        <dbReference type="ChEBI" id="CHEBI:29999"/>
        <dbReference type="ChEBI" id="CHEBI:30616"/>
        <dbReference type="ChEBI" id="CHEBI:83421"/>
        <dbReference type="ChEBI" id="CHEBI:456216"/>
        <dbReference type="EC" id="2.7.11.1"/>
    </reaction>
</comment>
<keyword evidence="2" id="KW-0723">Serine/threonine-protein kinase</keyword>
<comment type="catalytic activity">
    <reaction evidence="7">
        <text>L-threonyl-[protein] + ATP = O-phospho-L-threonyl-[protein] + ADP + H(+)</text>
        <dbReference type="Rhea" id="RHEA:46608"/>
        <dbReference type="Rhea" id="RHEA-COMP:11060"/>
        <dbReference type="Rhea" id="RHEA-COMP:11605"/>
        <dbReference type="ChEBI" id="CHEBI:15378"/>
        <dbReference type="ChEBI" id="CHEBI:30013"/>
        <dbReference type="ChEBI" id="CHEBI:30616"/>
        <dbReference type="ChEBI" id="CHEBI:61977"/>
        <dbReference type="ChEBI" id="CHEBI:456216"/>
        <dbReference type="EC" id="2.7.11.1"/>
    </reaction>
</comment>
<dbReference type="GO" id="GO:0005524">
    <property type="term" value="F:ATP binding"/>
    <property type="evidence" value="ECO:0007669"/>
    <property type="project" value="UniProtKB-KW"/>
</dbReference>
<dbReference type="PROSITE" id="PS50011">
    <property type="entry name" value="PROTEIN_KINASE_DOM"/>
    <property type="match status" value="1"/>
</dbReference>
<comment type="caution">
    <text evidence="10">The sequence shown here is derived from an EMBL/GenBank/DDBJ whole genome shotgun (WGS) entry which is preliminary data.</text>
</comment>
<dbReference type="InterPro" id="IPR008271">
    <property type="entry name" value="Ser/Thr_kinase_AS"/>
</dbReference>
<dbReference type="GO" id="GO:0004674">
    <property type="term" value="F:protein serine/threonine kinase activity"/>
    <property type="evidence" value="ECO:0007669"/>
    <property type="project" value="UniProtKB-KW"/>
</dbReference>
<dbReference type="OrthoDB" id="6068455at2759"/>
<dbReference type="InterPro" id="IPR050660">
    <property type="entry name" value="NEK_Ser/Thr_kinase"/>
</dbReference>
<name>A0A8S3YWX3_9EUPU</name>